<dbReference type="AlphaFoldDB" id="A0AAN8XQK2"/>
<organism evidence="1 2">
    <name type="scientific">Polyplax serrata</name>
    <name type="common">Common mouse louse</name>
    <dbReference type="NCBI Taxonomy" id="468196"/>
    <lineage>
        <taxon>Eukaryota</taxon>
        <taxon>Metazoa</taxon>
        <taxon>Ecdysozoa</taxon>
        <taxon>Arthropoda</taxon>
        <taxon>Hexapoda</taxon>
        <taxon>Insecta</taxon>
        <taxon>Pterygota</taxon>
        <taxon>Neoptera</taxon>
        <taxon>Paraneoptera</taxon>
        <taxon>Psocodea</taxon>
        <taxon>Troctomorpha</taxon>
        <taxon>Phthiraptera</taxon>
        <taxon>Anoplura</taxon>
        <taxon>Polyplacidae</taxon>
        <taxon>Polyplax</taxon>
    </lineage>
</organism>
<gene>
    <name evidence="1" type="ORF">RUM43_001630</name>
</gene>
<dbReference type="EMBL" id="JAWJWE010000001">
    <property type="protein sequence ID" value="KAK6645354.1"/>
    <property type="molecule type" value="Genomic_DNA"/>
</dbReference>
<evidence type="ECO:0000313" key="2">
    <source>
        <dbReference type="Proteomes" id="UP001372834"/>
    </source>
</evidence>
<comment type="caution">
    <text evidence="1">The sequence shown here is derived from an EMBL/GenBank/DDBJ whole genome shotgun (WGS) entry which is preliminary data.</text>
</comment>
<sequence>MRLALEDLTCIMESDGTTNLSLMTTEKPQDDQTYTVDVNSLQYDDEDVEYDDDIASTEYDNEAGKPPRRKIVDIPVEKLPCPEMQKATTEVPAAKNSMSWPEAASSNMHAAGERIRVSLLTAVAASVSDTVRRLSASGDSGEIWGTYEPTCDVIWRFLRILVHVHCQMSISYIRSPPGLLNKVFSSLNPDVDVLLHHDVTPNIVRVV</sequence>
<protein>
    <submittedName>
        <fullName evidence="1">Uncharacterized protein</fullName>
    </submittedName>
</protein>
<evidence type="ECO:0000313" key="1">
    <source>
        <dbReference type="EMBL" id="KAK6645354.1"/>
    </source>
</evidence>
<accession>A0AAN8XQK2</accession>
<name>A0AAN8XQK2_POLSC</name>
<proteinExistence type="predicted"/>
<dbReference type="Proteomes" id="UP001372834">
    <property type="component" value="Unassembled WGS sequence"/>
</dbReference>
<reference evidence="1 2" key="1">
    <citation type="submission" date="2023-10" db="EMBL/GenBank/DDBJ databases">
        <title>Genomes of two closely related lineages of the louse Polyplax serrata with different host specificities.</title>
        <authorList>
            <person name="Martinu J."/>
            <person name="Tarabai H."/>
            <person name="Stefka J."/>
            <person name="Hypsa V."/>
        </authorList>
    </citation>
    <scope>NUCLEOTIDE SEQUENCE [LARGE SCALE GENOMIC DNA]</scope>
    <source>
        <strain evidence="1">HR10_N</strain>
    </source>
</reference>